<evidence type="ECO:0000256" key="4">
    <source>
        <dbReference type="ARBA" id="ARBA00023125"/>
    </source>
</evidence>
<keyword evidence="11" id="KW-1185">Reference proteome</keyword>
<dbReference type="InterPro" id="IPR036388">
    <property type="entry name" value="WH-like_DNA-bd_sf"/>
</dbReference>
<dbReference type="Pfam" id="PF04542">
    <property type="entry name" value="Sigma70_r2"/>
    <property type="match status" value="1"/>
</dbReference>
<keyword evidence="3 6" id="KW-0731">Sigma factor</keyword>
<keyword evidence="2 6" id="KW-0805">Transcription regulation</keyword>
<dbReference type="EMBL" id="JBDXSU010000008">
    <property type="protein sequence ID" value="MFB5190943.1"/>
    <property type="molecule type" value="Genomic_DNA"/>
</dbReference>
<dbReference type="NCBIfam" id="TIGR02937">
    <property type="entry name" value="sigma70-ECF"/>
    <property type="match status" value="1"/>
</dbReference>
<proteinExistence type="inferred from homology"/>
<dbReference type="SUPFAM" id="SSF88659">
    <property type="entry name" value="Sigma3 and sigma4 domains of RNA polymerase sigma factors"/>
    <property type="match status" value="1"/>
</dbReference>
<dbReference type="InterPro" id="IPR013324">
    <property type="entry name" value="RNA_pol_sigma_r3/r4-like"/>
</dbReference>
<dbReference type="Pfam" id="PF08281">
    <property type="entry name" value="Sigma70_r4_2"/>
    <property type="match status" value="1"/>
</dbReference>
<evidence type="ECO:0000256" key="2">
    <source>
        <dbReference type="ARBA" id="ARBA00023015"/>
    </source>
</evidence>
<dbReference type="InterPro" id="IPR013249">
    <property type="entry name" value="RNA_pol_sigma70_r4_t2"/>
</dbReference>
<protein>
    <recommendedName>
        <fullName evidence="6">RNA polymerase sigma factor</fullName>
    </recommendedName>
</protein>
<sequence>MPTVDVSLTEAMPSDRHAALRDEQLHAVHQVLLRYCRRLAGNTAGAEDLAQETMMRALPVLTGAHPHPNTTAYLFCIAKNVWTDAQKRKGTERRYRVQLACQEPAVVEDDPVAGVASQEAIGMLLTQLTARQLSVYLLRDILAYSTIEVAQLMGMTEAGVKASLRRARNQVQRIREGEISGHRQKHAGGLVAPELLVAYVHAVRRGDTHTLLQLAQVDATAVLRASERVLGMPLQKVTGRPSPRQCHSKGSLASNGLPRALAA</sequence>
<name>A0ABV5AFC3_9BACL</name>
<feature type="domain" description="RNA polymerase sigma factor 70 region 4 type 2" evidence="9">
    <location>
        <begin position="119"/>
        <end position="169"/>
    </location>
</feature>
<dbReference type="SUPFAM" id="SSF88946">
    <property type="entry name" value="Sigma2 domain of RNA polymerase sigma factors"/>
    <property type="match status" value="1"/>
</dbReference>
<dbReference type="InterPro" id="IPR039425">
    <property type="entry name" value="RNA_pol_sigma-70-like"/>
</dbReference>
<gene>
    <name evidence="10" type="ORF">KKP3000_004439</name>
</gene>
<dbReference type="InterPro" id="IPR007627">
    <property type="entry name" value="RNA_pol_sigma70_r2"/>
</dbReference>
<dbReference type="InterPro" id="IPR014284">
    <property type="entry name" value="RNA_pol_sigma-70_dom"/>
</dbReference>
<evidence type="ECO:0000256" key="6">
    <source>
        <dbReference type="RuleBase" id="RU000716"/>
    </source>
</evidence>
<comment type="similarity">
    <text evidence="1 6">Belongs to the sigma-70 factor family. ECF subfamily.</text>
</comment>
<evidence type="ECO:0000259" key="9">
    <source>
        <dbReference type="Pfam" id="PF08281"/>
    </source>
</evidence>
<feature type="region of interest" description="Disordered" evidence="7">
    <location>
        <begin position="236"/>
        <end position="263"/>
    </location>
</feature>
<dbReference type="InterPro" id="IPR013325">
    <property type="entry name" value="RNA_pol_sigma_r2"/>
</dbReference>
<dbReference type="InterPro" id="IPR000838">
    <property type="entry name" value="RNA_pol_sigma70_ECF_CS"/>
</dbReference>
<evidence type="ECO:0000256" key="5">
    <source>
        <dbReference type="ARBA" id="ARBA00023163"/>
    </source>
</evidence>
<comment type="caution">
    <text evidence="10">The sequence shown here is derived from an EMBL/GenBank/DDBJ whole genome shotgun (WGS) entry which is preliminary data.</text>
</comment>
<evidence type="ECO:0000313" key="10">
    <source>
        <dbReference type="EMBL" id="MFB5190943.1"/>
    </source>
</evidence>
<dbReference type="Gene3D" id="1.10.10.10">
    <property type="entry name" value="Winged helix-like DNA-binding domain superfamily/Winged helix DNA-binding domain"/>
    <property type="match status" value="1"/>
</dbReference>
<evidence type="ECO:0000256" key="3">
    <source>
        <dbReference type="ARBA" id="ARBA00023082"/>
    </source>
</evidence>
<organism evidence="10 11">
    <name type="scientific">Alicyclobacillus fastidiosus</name>
    <dbReference type="NCBI Taxonomy" id="392011"/>
    <lineage>
        <taxon>Bacteria</taxon>
        <taxon>Bacillati</taxon>
        <taxon>Bacillota</taxon>
        <taxon>Bacilli</taxon>
        <taxon>Bacillales</taxon>
        <taxon>Alicyclobacillaceae</taxon>
        <taxon>Alicyclobacillus</taxon>
    </lineage>
</organism>
<reference evidence="10 11" key="1">
    <citation type="journal article" date="2024" name="Int. J. Mol. Sci.">
        <title>Exploration of Alicyclobacillus spp. Genome in Search of Antibiotic Resistance.</title>
        <authorList>
            <person name="Bucka-Kolendo J."/>
            <person name="Kiousi D.E."/>
            <person name="Dekowska A."/>
            <person name="Mikolajczuk-Szczyrba A."/>
            <person name="Karadedos D.M."/>
            <person name="Michael P."/>
            <person name="Galanis A."/>
            <person name="Sokolowska B."/>
        </authorList>
    </citation>
    <scope>NUCLEOTIDE SEQUENCE [LARGE SCALE GENOMIC DNA]</scope>
    <source>
        <strain evidence="10 11">KKP 3000</strain>
    </source>
</reference>
<keyword evidence="4 6" id="KW-0238">DNA-binding</keyword>
<dbReference type="Proteomes" id="UP001579974">
    <property type="component" value="Unassembled WGS sequence"/>
</dbReference>
<dbReference type="PANTHER" id="PTHR43133:SF8">
    <property type="entry name" value="RNA POLYMERASE SIGMA FACTOR HI_1459-RELATED"/>
    <property type="match status" value="1"/>
</dbReference>
<feature type="domain" description="RNA polymerase sigma-70 region 2" evidence="8">
    <location>
        <begin position="27"/>
        <end position="90"/>
    </location>
</feature>
<evidence type="ECO:0000256" key="1">
    <source>
        <dbReference type="ARBA" id="ARBA00010641"/>
    </source>
</evidence>
<dbReference type="PANTHER" id="PTHR43133">
    <property type="entry name" value="RNA POLYMERASE ECF-TYPE SIGMA FACTO"/>
    <property type="match status" value="1"/>
</dbReference>
<keyword evidence="5 6" id="KW-0804">Transcription</keyword>
<evidence type="ECO:0000256" key="7">
    <source>
        <dbReference type="SAM" id="MobiDB-lite"/>
    </source>
</evidence>
<accession>A0ABV5AFC3</accession>
<evidence type="ECO:0000259" key="8">
    <source>
        <dbReference type="Pfam" id="PF04542"/>
    </source>
</evidence>
<evidence type="ECO:0000313" key="11">
    <source>
        <dbReference type="Proteomes" id="UP001579974"/>
    </source>
</evidence>
<dbReference type="RefSeq" id="WP_275474635.1">
    <property type="nucleotide sequence ID" value="NZ_CP162940.1"/>
</dbReference>
<dbReference type="PROSITE" id="PS01063">
    <property type="entry name" value="SIGMA70_ECF"/>
    <property type="match status" value="1"/>
</dbReference>
<dbReference type="Gene3D" id="1.10.1740.10">
    <property type="match status" value="1"/>
</dbReference>